<proteinExistence type="inferred from homology"/>
<dbReference type="RefSeq" id="WP_187816524.1">
    <property type="nucleotide sequence ID" value="NZ_JACTVJ010000013.1"/>
</dbReference>
<reference evidence="5 6" key="1">
    <citation type="submission" date="2020-08" db="EMBL/GenBank/DDBJ databases">
        <title>Genemic of Streptomyces polyaspartic.</title>
        <authorList>
            <person name="Liu W."/>
        </authorList>
    </citation>
    <scope>NUCLEOTIDE SEQUENCE [LARGE SCALE GENOMIC DNA]</scope>
    <source>
        <strain evidence="5 6">TRM66268-LWL</strain>
    </source>
</reference>
<sequence>MTRPDSAISAEIDDLWERRDTLGPEDKDACDAVVAAVDLLTTGEARVARVDEETDEVLVGERARRAILLSFRVLGMTESAAEGGFYHHDRLPLKKEFPGVRVVPGAIARWGSYHAPGSVLMPSFTNIGGYVGEGTMVDTWATVGSCAQIGRDVHLAGGVGIGGVLEPAGAVPVVVEDEAFIGSRSMVVEGARVRRGAKLGAGVILTSSTRVFDAGTGEELPRGEAPAWSVCVGSTRTKKFPGGEFGLPCLLVLRRLEEGGVHDKLKIEDVFREHGVAL</sequence>
<keyword evidence="5" id="KW-0012">Acyltransferase</keyword>
<evidence type="ECO:0000256" key="2">
    <source>
        <dbReference type="ARBA" id="ARBA00022679"/>
    </source>
</evidence>
<dbReference type="Pfam" id="PF14805">
    <property type="entry name" value="THDPS_N_2"/>
    <property type="match status" value="1"/>
</dbReference>
<dbReference type="NCBIfam" id="NF008808">
    <property type="entry name" value="PRK11830.1"/>
    <property type="match status" value="1"/>
</dbReference>
<name>A0ABR7SKR4_9ACTN</name>
<dbReference type="InterPro" id="IPR018357">
    <property type="entry name" value="Hexapep_transf_CS"/>
</dbReference>
<feature type="domain" description="Tetrahydrodipicolinate-N-succinyltransferase chain A" evidence="4">
    <location>
        <begin position="9"/>
        <end position="73"/>
    </location>
</feature>
<keyword evidence="6" id="KW-1185">Reference proteome</keyword>
<organism evidence="5 6">
    <name type="scientific">Streptomyces polyasparticus</name>
    <dbReference type="NCBI Taxonomy" id="2767826"/>
    <lineage>
        <taxon>Bacteria</taxon>
        <taxon>Bacillati</taxon>
        <taxon>Actinomycetota</taxon>
        <taxon>Actinomycetes</taxon>
        <taxon>Kitasatosporales</taxon>
        <taxon>Streptomycetaceae</taxon>
        <taxon>Streptomyces</taxon>
    </lineage>
</organism>
<dbReference type="Gene3D" id="2.160.10.10">
    <property type="entry name" value="Hexapeptide repeat proteins"/>
    <property type="match status" value="1"/>
</dbReference>
<keyword evidence="3" id="KW-0677">Repeat</keyword>
<dbReference type="Proteomes" id="UP000642284">
    <property type="component" value="Unassembled WGS sequence"/>
</dbReference>
<gene>
    <name evidence="5" type="ORF">H9Y04_26285</name>
</gene>
<dbReference type="InterPro" id="IPR037133">
    <property type="entry name" value="THP_succinylTrfase_N_sf"/>
</dbReference>
<dbReference type="InterPro" id="IPR023180">
    <property type="entry name" value="THP_succinylTrfase_dom1"/>
</dbReference>
<evidence type="ECO:0000256" key="3">
    <source>
        <dbReference type="ARBA" id="ARBA00022737"/>
    </source>
</evidence>
<dbReference type="Pfam" id="PF14602">
    <property type="entry name" value="Hexapep_2"/>
    <property type="match status" value="1"/>
</dbReference>
<dbReference type="PROSITE" id="PS00101">
    <property type="entry name" value="HEXAPEP_TRANSFERASES"/>
    <property type="match status" value="1"/>
</dbReference>
<evidence type="ECO:0000313" key="6">
    <source>
        <dbReference type="Proteomes" id="UP000642284"/>
    </source>
</evidence>
<evidence type="ECO:0000256" key="1">
    <source>
        <dbReference type="ARBA" id="ARBA00007274"/>
    </source>
</evidence>
<dbReference type="SUPFAM" id="SSF51161">
    <property type="entry name" value="Trimeric LpxA-like enzymes"/>
    <property type="match status" value="1"/>
</dbReference>
<dbReference type="CDD" id="cd03350">
    <property type="entry name" value="LbH_THP_succinylT"/>
    <property type="match status" value="1"/>
</dbReference>
<dbReference type="EMBL" id="JACTVJ010000013">
    <property type="protein sequence ID" value="MBC9716055.1"/>
    <property type="molecule type" value="Genomic_DNA"/>
</dbReference>
<comment type="caution">
    <text evidence="5">The sequence shown here is derived from an EMBL/GenBank/DDBJ whole genome shotgun (WGS) entry which is preliminary data.</text>
</comment>
<protein>
    <submittedName>
        <fullName evidence="5">2,3,4,5-tetrahydropyridine-2,6-dicarboxylate N-succinyltransferase</fullName>
        <ecNumber evidence="5">2.3.1.117</ecNumber>
    </submittedName>
</protein>
<dbReference type="EC" id="2.3.1.117" evidence="5"/>
<accession>A0ABR7SKR4</accession>
<dbReference type="Gene3D" id="1.10.166.10">
    <property type="entry name" value="Tetrahydrodipicolinate-N-succinyltransferase, N-terminal domain"/>
    <property type="match status" value="1"/>
</dbReference>
<dbReference type="InterPro" id="IPR001451">
    <property type="entry name" value="Hexapep"/>
</dbReference>
<evidence type="ECO:0000313" key="5">
    <source>
        <dbReference type="EMBL" id="MBC9716055.1"/>
    </source>
</evidence>
<keyword evidence="2 5" id="KW-0808">Transferase</keyword>
<evidence type="ECO:0000259" key="4">
    <source>
        <dbReference type="Pfam" id="PF14805"/>
    </source>
</evidence>
<dbReference type="InterPro" id="IPR011004">
    <property type="entry name" value="Trimer_LpxA-like_sf"/>
</dbReference>
<dbReference type="GO" id="GO:0008666">
    <property type="term" value="F:2,3,4,5-tetrahydropyridine-2,6-dicarboxylate N-succinyltransferase activity"/>
    <property type="evidence" value="ECO:0007669"/>
    <property type="project" value="UniProtKB-EC"/>
</dbReference>
<comment type="similarity">
    <text evidence="1">Belongs to the transferase hexapeptide repeat family.</text>
</comment>